<comment type="caution">
    <text evidence="2">The sequence shown here is derived from an EMBL/GenBank/DDBJ whole genome shotgun (WGS) entry which is preliminary data.</text>
</comment>
<dbReference type="SUPFAM" id="SSF53756">
    <property type="entry name" value="UDP-Glycosyltransferase/glycogen phosphorylase"/>
    <property type="match status" value="1"/>
</dbReference>
<dbReference type="PANTHER" id="PTHR11926:SF1534">
    <property type="entry name" value="GLYCOSYLTRANSFERASE"/>
    <property type="match status" value="1"/>
</dbReference>
<name>A0AAD4SYE0_9MAGN</name>
<evidence type="ECO:0008006" key="4">
    <source>
        <dbReference type="Google" id="ProtNLM"/>
    </source>
</evidence>
<evidence type="ECO:0000313" key="2">
    <source>
        <dbReference type="EMBL" id="KAI3926165.1"/>
    </source>
</evidence>
<comment type="similarity">
    <text evidence="1">Belongs to the UDP-glycosyltransferase family.</text>
</comment>
<dbReference type="PANTHER" id="PTHR11926">
    <property type="entry name" value="GLUCOSYL/GLUCURONOSYL TRANSFERASES"/>
    <property type="match status" value="1"/>
</dbReference>
<accession>A0AAD4SYE0</accession>
<keyword evidence="3" id="KW-1185">Reference proteome</keyword>
<dbReference type="GO" id="GO:0080044">
    <property type="term" value="F:quercetin 7-O-glucosyltransferase activity"/>
    <property type="evidence" value="ECO:0007669"/>
    <property type="project" value="TreeGrafter"/>
</dbReference>
<evidence type="ECO:0000313" key="3">
    <source>
        <dbReference type="Proteomes" id="UP001202328"/>
    </source>
</evidence>
<gene>
    <name evidence="2" type="ORF">MKW98_028301</name>
</gene>
<evidence type="ECO:0000256" key="1">
    <source>
        <dbReference type="ARBA" id="ARBA00009995"/>
    </source>
</evidence>
<dbReference type="Proteomes" id="UP001202328">
    <property type="component" value="Unassembled WGS sequence"/>
</dbReference>
<reference evidence="2" key="1">
    <citation type="submission" date="2022-04" db="EMBL/GenBank/DDBJ databases">
        <title>A functionally conserved STORR gene fusion in Papaver species that diverged 16.8 million years ago.</title>
        <authorList>
            <person name="Catania T."/>
        </authorList>
    </citation>
    <scope>NUCLEOTIDE SEQUENCE</scope>
    <source>
        <strain evidence="2">S-188037</strain>
    </source>
</reference>
<proteinExistence type="inferred from homology"/>
<dbReference type="EMBL" id="JAJJMB010008071">
    <property type="protein sequence ID" value="KAI3926165.1"/>
    <property type="molecule type" value="Genomic_DNA"/>
</dbReference>
<organism evidence="2 3">
    <name type="scientific">Papaver atlanticum</name>
    <dbReference type="NCBI Taxonomy" id="357466"/>
    <lineage>
        <taxon>Eukaryota</taxon>
        <taxon>Viridiplantae</taxon>
        <taxon>Streptophyta</taxon>
        <taxon>Embryophyta</taxon>
        <taxon>Tracheophyta</taxon>
        <taxon>Spermatophyta</taxon>
        <taxon>Magnoliopsida</taxon>
        <taxon>Ranunculales</taxon>
        <taxon>Papaveraceae</taxon>
        <taxon>Papaveroideae</taxon>
        <taxon>Papaver</taxon>
    </lineage>
</organism>
<dbReference type="AlphaFoldDB" id="A0AAD4SYE0"/>
<dbReference type="Gene3D" id="3.40.50.2000">
    <property type="entry name" value="Glycogen Phosphorylase B"/>
    <property type="match status" value="2"/>
</dbReference>
<dbReference type="GO" id="GO:0080043">
    <property type="term" value="F:quercetin 3-O-glucosyltransferase activity"/>
    <property type="evidence" value="ECO:0007669"/>
    <property type="project" value="TreeGrafter"/>
</dbReference>
<protein>
    <recommendedName>
        <fullName evidence="4">UDP-glucuronosyl/UDP-glucosyltransferase</fullName>
    </recommendedName>
</protein>
<sequence>MVSCIAEIASVLLWIQSAMVFDIYYYHYNGYKDVICKNNNDPSYPIHLPNLPLLTFDVNKINMIGIGPLIPSDFLDGQDLSDKSLGGDLISVVTTDEYKDWLDSKDEASVIYVSFGSILVLEHQQIDLVGGVPLIGFPQRTDQGTNAKLIEDVWKVGVRMRVNEETKIVDKQEVSRCVKLVMGHEEIKRNAKKWKELAKNAVKEGGYSD</sequence>